<dbReference type="EC" id="7.1.1.9" evidence="3"/>
<evidence type="ECO:0000256" key="13">
    <source>
        <dbReference type="ARBA" id="ARBA00024688"/>
    </source>
</evidence>
<evidence type="ECO:0000256" key="3">
    <source>
        <dbReference type="ARBA" id="ARBA00012949"/>
    </source>
</evidence>
<dbReference type="InterPro" id="IPR001505">
    <property type="entry name" value="Copper_CuA"/>
</dbReference>
<evidence type="ECO:0000256" key="8">
    <source>
        <dbReference type="ARBA" id="ARBA00022967"/>
    </source>
</evidence>
<sequence length="258" mass="28797">MPLHGKHLISVALLWAGLTAIGELLVFADLFPAVGSHEAEDFDSIFRFLLILGIPVFTFVIAVVAYAALTWRVRGERPAEDGPPIRGSGWIPRIWLAVTGSLAVFVMIYPGLTGLAKLQSSYTTYGWGKEEADLEINATAFMWQWTFDYPDGTQVSLTKGKEVVIPVNKHVRFNVNSIDVVHSLWIPAFRMKIDAIPGRTTYMTVFPTELGAYDEDQSYRVQCAELCGLDHSKMWLPIRVVSESEFEAWLASLKSEGK</sequence>
<evidence type="ECO:0000256" key="2">
    <source>
        <dbReference type="ARBA" id="ARBA00007866"/>
    </source>
</evidence>
<evidence type="ECO:0000256" key="7">
    <source>
        <dbReference type="ARBA" id="ARBA00022723"/>
    </source>
</evidence>
<evidence type="ECO:0000256" key="10">
    <source>
        <dbReference type="ARBA" id="ARBA00022989"/>
    </source>
</evidence>
<dbReference type="Pfam" id="PF00116">
    <property type="entry name" value="COX2"/>
    <property type="match status" value="1"/>
</dbReference>
<feature type="transmembrane region" description="Helical" evidence="16">
    <location>
        <begin position="90"/>
        <end position="112"/>
    </location>
</feature>
<keyword evidence="9" id="KW-0249">Electron transport</keyword>
<dbReference type="InterPro" id="IPR036257">
    <property type="entry name" value="Cyt_c_oxidase_su2_TM_sf"/>
</dbReference>
<evidence type="ECO:0000259" key="17">
    <source>
        <dbReference type="PROSITE" id="PS50857"/>
    </source>
</evidence>
<keyword evidence="12 16" id="KW-0472">Membrane</keyword>
<proteinExistence type="inferred from homology"/>
<dbReference type="Proteomes" id="UP000326331">
    <property type="component" value="Chromosome"/>
</dbReference>
<evidence type="ECO:0000313" key="18">
    <source>
        <dbReference type="EMBL" id="QFG03242.1"/>
    </source>
</evidence>
<dbReference type="PANTHER" id="PTHR22888:SF9">
    <property type="entry name" value="CYTOCHROME C OXIDASE SUBUNIT 2"/>
    <property type="match status" value="1"/>
</dbReference>
<dbReference type="SUPFAM" id="SSF49503">
    <property type="entry name" value="Cupredoxins"/>
    <property type="match status" value="1"/>
</dbReference>
<evidence type="ECO:0000256" key="16">
    <source>
        <dbReference type="SAM" id="Phobius"/>
    </source>
</evidence>
<accession>A0ABX6C1T2</accession>
<evidence type="ECO:0000256" key="9">
    <source>
        <dbReference type="ARBA" id="ARBA00022982"/>
    </source>
</evidence>
<feature type="domain" description="Cytochrome oxidase subunit II copper A binding" evidence="17">
    <location>
        <begin position="131"/>
        <end position="252"/>
    </location>
</feature>
<dbReference type="InterPro" id="IPR002429">
    <property type="entry name" value="CcO_II-like_C"/>
</dbReference>
<name>A0ABX6C1T2_9CHLR</name>
<evidence type="ECO:0000256" key="11">
    <source>
        <dbReference type="ARBA" id="ARBA00023008"/>
    </source>
</evidence>
<dbReference type="Gene3D" id="1.10.287.90">
    <property type="match status" value="1"/>
</dbReference>
<keyword evidence="8" id="KW-1278">Translocase</keyword>
<keyword evidence="6 16" id="KW-0812">Transmembrane</keyword>
<evidence type="ECO:0000256" key="6">
    <source>
        <dbReference type="ARBA" id="ARBA00022692"/>
    </source>
</evidence>
<dbReference type="GO" id="GO:0016491">
    <property type="term" value="F:oxidoreductase activity"/>
    <property type="evidence" value="ECO:0007669"/>
    <property type="project" value="UniProtKB-KW"/>
</dbReference>
<comment type="catalytic activity">
    <reaction evidence="15">
        <text>4 Fe(II)-[cytochrome c] + O2 + 8 H(+)(in) = 4 Fe(III)-[cytochrome c] + 2 H2O + 4 H(+)(out)</text>
        <dbReference type="Rhea" id="RHEA:11436"/>
        <dbReference type="Rhea" id="RHEA-COMP:10350"/>
        <dbReference type="Rhea" id="RHEA-COMP:14399"/>
        <dbReference type="ChEBI" id="CHEBI:15377"/>
        <dbReference type="ChEBI" id="CHEBI:15378"/>
        <dbReference type="ChEBI" id="CHEBI:15379"/>
        <dbReference type="ChEBI" id="CHEBI:29033"/>
        <dbReference type="ChEBI" id="CHEBI:29034"/>
        <dbReference type="EC" id="7.1.1.9"/>
    </reaction>
</comment>
<keyword evidence="18" id="KW-0560">Oxidoreductase</keyword>
<dbReference type="InterPro" id="IPR008972">
    <property type="entry name" value="Cupredoxin"/>
</dbReference>
<gene>
    <name evidence="18" type="primary">coxB</name>
    <name evidence="18" type="ORF">Tbon_08015</name>
</gene>
<evidence type="ECO:0000256" key="15">
    <source>
        <dbReference type="ARBA" id="ARBA00047816"/>
    </source>
</evidence>
<evidence type="ECO:0000256" key="12">
    <source>
        <dbReference type="ARBA" id="ARBA00023136"/>
    </source>
</evidence>
<keyword evidence="4" id="KW-0813">Transport</keyword>
<evidence type="ECO:0000256" key="5">
    <source>
        <dbReference type="ARBA" id="ARBA00022660"/>
    </source>
</evidence>
<evidence type="ECO:0000256" key="1">
    <source>
        <dbReference type="ARBA" id="ARBA00004141"/>
    </source>
</evidence>
<comment type="similarity">
    <text evidence="2">Belongs to the cytochrome c oxidase subunit 2 family.</text>
</comment>
<dbReference type="Gene3D" id="2.60.40.420">
    <property type="entry name" value="Cupredoxins - blue copper proteins"/>
    <property type="match status" value="1"/>
</dbReference>
<keyword evidence="7" id="KW-0479">Metal-binding</keyword>
<organism evidence="18 19">
    <name type="scientific">Tepidiforma bonchosmolovskayae</name>
    <dbReference type="NCBI Taxonomy" id="2601677"/>
    <lineage>
        <taxon>Bacteria</taxon>
        <taxon>Bacillati</taxon>
        <taxon>Chloroflexota</taxon>
        <taxon>Tepidiformia</taxon>
        <taxon>Tepidiformales</taxon>
        <taxon>Tepidiformaceae</taxon>
        <taxon>Tepidiforma</taxon>
    </lineage>
</organism>
<evidence type="ECO:0000313" key="19">
    <source>
        <dbReference type="Proteomes" id="UP000326331"/>
    </source>
</evidence>
<evidence type="ECO:0000256" key="14">
    <source>
        <dbReference type="ARBA" id="ARBA00031399"/>
    </source>
</evidence>
<dbReference type="PANTHER" id="PTHR22888">
    <property type="entry name" value="CYTOCHROME C OXIDASE, SUBUNIT II"/>
    <property type="match status" value="1"/>
</dbReference>
<reference evidence="18 19" key="1">
    <citation type="submission" date="2019-10" db="EMBL/GenBank/DDBJ databases">
        <title>Thermopilla bonchosmolovskayae gen. nov., sp. nov., a moderately thermophilic Chloroflexi bacterium from a Chukotka hot spring (Arctic, Russia), representing a novel classis Thermopillaia, which include previously uncultivated lineage OLB14.</title>
        <authorList>
            <person name="Kochetkova T.V."/>
            <person name="Zayulina K.S."/>
            <person name="Zhigarkov V.S."/>
            <person name="Minaev N.V."/>
            <person name="Novikov A."/>
            <person name="Toshchakov S.V."/>
            <person name="Elcheninov A.G."/>
            <person name="Kublanov I.V."/>
        </authorList>
    </citation>
    <scope>NUCLEOTIDE SEQUENCE [LARGE SCALE GENOMIC DNA]</scope>
    <source>
        <strain evidence="18 19">3753O</strain>
    </source>
</reference>
<evidence type="ECO:0000256" key="4">
    <source>
        <dbReference type="ARBA" id="ARBA00022448"/>
    </source>
</evidence>
<comment type="subcellular location">
    <subcellularLocation>
        <location evidence="1">Membrane</location>
        <topology evidence="1">Multi-pass membrane protein</topology>
    </subcellularLocation>
</comment>
<dbReference type="PROSITE" id="PS00078">
    <property type="entry name" value="COX2"/>
    <property type="match status" value="1"/>
</dbReference>
<keyword evidence="10 16" id="KW-1133">Transmembrane helix</keyword>
<dbReference type="PROSITE" id="PS50857">
    <property type="entry name" value="COX2_CUA"/>
    <property type="match status" value="1"/>
</dbReference>
<feature type="transmembrane region" description="Helical" evidence="16">
    <location>
        <begin position="44"/>
        <end position="69"/>
    </location>
</feature>
<keyword evidence="11" id="KW-0186">Copper</keyword>
<dbReference type="NCBIfam" id="TIGR02866">
    <property type="entry name" value="CoxB"/>
    <property type="match status" value="1"/>
</dbReference>
<keyword evidence="19" id="KW-1185">Reference proteome</keyword>
<dbReference type="InterPro" id="IPR014222">
    <property type="entry name" value="Cyt_c_oxidase_su2"/>
</dbReference>
<dbReference type="EMBL" id="CP042829">
    <property type="protein sequence ID" value="QFG03242.1"/>
    <property type="molecule type" value="Genomic_DNA"/>
</dbReference>
<comment type="function">
    <text evidence="13">Subunits I and II form the functional core of the enzyme complex. Electrons originating in cytochrome c are transferred via heme a and Cu(A) to the binuclear center formed by heme a3 and Cu(B).</text>
</comment>
<protein>
    <recommendedName>
        <fullName evidence="3">cytochrome-c oxidase</fullName>
        <ecNumber evidence="3">7.1.1.9</ecNumber>
    </recommendedName>
    <alternativeName>
        <fullName evidence="14">Cytochrome aa3 subunit 2</fullName>
    </alternativeName>
</protein>
<keyword evidence="5" id="KW-0679">Respiratory chain</keyword>
<dbReference type="InterPro" id="IPR045187">
    <property type="entry name" value="CcO_II"/>
</dbReference>